<feature type="chain" id="PRO_5023824139" evidence="1">
    <location>
        <begin position="17"/>
        <end position="105"/>
    </location>
</feature>
<evidence type="ECO:0000313" key="3">
    <source>
        <dbReference type="Proteomes" id="UP000324800"/>
    </source>
</evidence>
<evidence type="ECO:0000256" key="1">
    <source>
        <dbReference type="SAM" id="SignalP"/>
    </source>
</evidence>
<sequence length="105" mass="11773">MVQLVFQLLTGDIILALFDDIYYPNSADLADYEGVSDLIVFINEFELLDVEDLAVEKLLLFEGVIPMEQQLYQSQVVSVADQLSSVGISGLQMKVKIRLYSEASH</sequence>
<protein>
    <submittedName>
        <fullName evidence="2">Uncharacterized protein</fullName>
    </submittedName>
</protein>
<reference evidence="2 3" key="1">
    <citation type="submission" date="2019-03" db="EMBL/GenBank/DDBJ databases">
        <title>Single cell metagenomics reveals metabolic interactions within the superorganism composed of flagellate Streblomastix strix and complex community of Bacteroidetes bacteria on its surface.</title>
        <authorList>
            <person name="Treitli S.C."/>
            <person name="Kolisko M."/>
            <person name="Husnik F."/>
            <person name="Keeling P."/>
            <person name="Hampl V."/>
        </authorList>
    </citation>
    <scope>NUCLEOTIDE SEQUENCE [LARGE SCALE GENOMIC DNA]</scope>
    <source>
        <strain evidence="2">ST1C</strain>
    </source>
</reference>
<dbReference type="Proteomes" id="UP000324800">
    <property type="component" value="Unassembled WGS sequence"/>
</dbReference>
<name>A0A5J4U323_9EUKA</name>
<dbReference type="AlphaFoldDB" id="A0A5J4U323"/>
<comment type="caution">
    <text evidence="2">The sequence shown here is derived from an EMBL/GenBank/DDBJ whole genome shotgun (WGS) entry which is preliminary data.</text>
</comment>
<keyword evidence="1" id="KW-0732">Signal</keyword>
<feature type="signal peptide" evidence="1">
    <location>
        <begin position="1"/>
        <end position="16"/>
    </location>
</feature>
<proteinExistence type="predicted"/>
<organism evidence="2 3">
    <name type="scientific">Streblomastix strix</name>
    <dbReference type="NCBI Taxonomy" id="222440"/>
    <lineage>
        <taxon>Eukaryota</taxon>
        <taxon>Metamonada</taxon>
        <taxon>Preaxostyla</taxon>
        <taxon>Oxymonadida</taxon>
        <taxon>Streblomastigidae</taxon>
        <taxon>Streblomastix</taxon>
    </lineage>
</organism>
<dbReference type="EMBL" id="SNRW01021536">
    <property type="protein sequence ID" value="KAA6364530.1"/>
    <property type="molecule type" value="Genomic_DNA"/>
</dbReference>
<gene>
    <name evidence="2" type="ORF">EZS28_039943</name>
</gene>
<accession>A0A5J4U323</accession>
<evidence type="ECO:0000313" key="2">
    <source>
        <dbReference type="EMBL" id="KAA6364530.1"/>
    </source>
</evidence>